<keyword evidence="5" id="KW-1185">Reference proteome</keyword>
<feature type="domain" description="Beta-lactamase-related" evidence="3">
    <location>
        <begin position="54"/>
        <end position="352"/>
    </location>
</feature>
<dbReference type="SUPFAM" id="SSF56601">
    <property type="entry name" value="beta-lactamase/transpeptidase-like"/>
    <property type="match status" value="1"/>
</dbReference>
<evidence type="ECO:0000313" key="5">
    <source>
        <dbReference type="Proteomes" id="UP000546126"/>
    </source>
</evidence>
<sequence>MVNMRTTAWTSAIAAGLAAVAAAVIMPVSPSPSGQSTGDAALARAVRQVASPWAGHAGLSVALIADGVTRTAGIGADRLPEGRPVGLRTLFEFGSVTKAMTAMLFADMVEKGEVRPQTTLASLLPELRGSAVAATSLEELAQHRSGIPGVAPSLGVPALLGSLVGGNPYGGQSATDVVADAVRAVPAGKGEISYSNHGFALLGQALAARAGTTYGALLRDRLLGPLGMRDTVLIGDAAALPADRARGYLTSGQEARPWSSEGYAPAGAGGWTTAEDLARFVSALLEGTAPGMSATTPRRQIAPGDQIGYGWRVTDGITWHNGDTGGFSSYVGFDAKARRGVVVLGNTSAPVDSIGLALLGADAPTPGQQLVFELPAIALSVLGLLAVARTVEVATRRGRRRLLPPPDRLKLLTMTWRAMVLLALLLPLGAWNVLWPALWPAAAALLAAGVTAGLLRAPRLPLAREPRRGRWVTSAASLLLWSVVAAALAVAWAVR</sequence>
<evidence type="ECO:0000313" key="4">
    <source>
        <dbReference type="EMBL" id="NUW40575.1"/>
    </source>
</evidence>
<feature type="transmembrane region" description="Helical" evidence="1">
    <location>
        <begin position="409"/>
        <end position="431"/>
    </location>
</feature>
<keyword evidence="1" id="KW-1133">Transmembrane helix</keyword>
<feature type="transmembrane region" description="Helical" evidence="1">
    <location>
        <begin position="370"/>
        <end position="388"/>
    </location>
</feature>
<reference evidence="4 5" key="1">
    <citation type="submission" date="2020-06" db="EMBL/GenBank/DDBJ databases">
        <authorList>
            <person name="Chanama M."/>
        </authorList>
    </citation>
    <scope>NUCLEOTIDE SEQUENCE [LARGE SCALE GENOMIC DNA]</scope>
    <source>
        <strain evidence="4 5">TBRC6557</strain>
    </source>
</reference>
<accession>A0A7Y6ILW9</accession>
<dbReference type="AlphaFoldDB" id="A0A7Y6ILW9"/>
<feature type="chain" id="PRO_5038820548" evidence="2">
    <location>
        <begin position="22"/>
        <end position="495"/>
    </location>
</feature>
<protein>
    <submittedName>
        <fullName evidence="4">Beta-lactamase family protein</fullName>
    </submittedName>
</protein>
<comment type="caution">
    <text evidence="4">The sequence shown here is derived from an EMBL/GenBank/DDBJ whole genome shotgun (WGS) entry which is preliminary data.</text>
</comment>
<organism evidence="4 5">
    <name type="scientific">Nonomuraea rhodomycinica</name>
    <dbReference type="NCBI Taxonomy" id="1712872"/>
    <lineage>
        <taxon>Bacteria</taxon>
        <taxon>Bacillati</taxon>
        <taxon>Actinomycetota</taxon>
        <taxon>Actinomycetes</taxon>
        <taxon>Streptosporangiales</taxon>
        <taxon>Streptosporangiaceae</taxon>
        <taxon>Nonomuraea</taxon>
    </lineage>
</organism>
<keyword evidence="1" id="KW-0812">Transmembrane</keyword>
<dbReference type="InterPro" id="IPR050491">
    <property type="entry name" value="AmpC-like"/>
</dbReference>
<dbReference type="EMBL" id="JABWGO010000001">
    <property type="protein sequence ID" value="NUW40575.1"/>
    <property type="molecule type" value="Genomic_DNA"/>
</dbReference>
<evidence type="ECO:0000259" key="3">
    <source>
        <dbReference type="Pfam" id="PF00144"/>
    </source>
</evidence>
<dbReference type="PANTHER" id="PTHR46825">
    <property type="entry name" value="D-ALANYL-D-ALANINE-CARBOXYPEPTIDASE/ENDOPEPTIDASE AMPH"/>
    <property type="match status" value="1"/>
</dbReference>
<keyword evidence="2" id="KW-0732">Signal</keyword>
<proteinExistence type="predicted"/>
<gene>
    <name evidence="4" type="ORF">HT134_10550</name>
</gene>
<dbReference type="Gene3D" id="3.40.710.10">
    <property type="entry name" value="DD-peptidase/beta-lactamase superfamily"/>
    <property type="match status" value="1"/>
</dbReference>
<keyword evidence="1" id="KW-0472">Membrane</keyword>
<evidence type="ECO:0000256" key="1">
    <source>
        <dbReference type="SAM" id="Phobius"/>
    </source>
</evidence>
<feature type="transmembrane region" description="Helical" evidence="1">
    <location>
        <begin position="437"/>
        <end position="455"/>
    </location>
</feature>
<feature type="signal peptide" evidence="2">
    <location>
        <begin position="1"/>
        <end position="21"/>
    </location>
</feature>
<dbReference type="InterPro" id="IPR012338">
    <property type="entry name" value="Beta-lactam/transpept-like"/>
</dbReference>
<name>A0A7Y6ILW9_9ACTN</name>
<dbReference type="InterPro" id="IPR001466">
    <property type="entry name" value="Beta-lactam-related"/>
</dbReference>
<evidence type="ECO:0000256" key="2">
    <source>
        <dbReference type="SAM" id="SignalP"/>
    </source>
</evidence>
<dbReference type="Pfam" id="PF00144">
    <property type="entry name" value="Beta-lactamase"/>
    <property type="match status" value="1"/>
</dbReference>
<feature type="transmembrane region" description="Helical" evidence="1">
    <location>
        <begin position="475"/>
        <end position="494"/>
    </location>
</feature>
<dbReference type="Proteomes" id="UP000546126">
    <property type="component" value="Unassembled WGS sequence"/>
</dbReference>
<dbReference type="PANTHER" id="PTHR46825:SF8">
    <property type="entry name" value="BETA-LACTAMASE-RELATED"/>
    <property type="match status" value="1"/>
</dbReference>